<reference evidence="1" key="3">
    <citation type="submission" date="2025-09" db="UniProtKB">
        <authorList>
            <consortium name="Ensembl"/>
        </authorList>
    </citation>
    <scope>IDENTIFICATION</scope>
</reference>
<dbReference type="AlphaFoldDB" id="A0A8I5N5F7"/>
<dbReference type="GeneTree" id="ENSGT00940000161627"/>
<protein>
    <submittedName>
        <fullName evidence="1">Uncharacterized protein</fullName>
    </submittedName>
</protein>
<name>A0A8I5N5F7_PAPAN</name>
<reference evidence="1" key="2">
    <citation type="submission" date="2025-08" db="UniProtKB">
        <authorList>
            <consortium name="Ensembl"/>
        </authorList>
    </citation>
    <scope>IDENTIFICATION</scope>
</reference>
<reference evidence="1 2" key="1">
    <citation type="submission" date="2012-03" db="EMBL/GenBank/DDBJ databases">
        <title>Whole Genome Assembly of Papio anubis.</title>
        <authorList>
            <person name="Liu Y.L."/>
            <person name="Abraham K.A."/>
            <person name="Akbar H.A."/>
            <person name="Ali S.A."/>
            <person name="Anosike U.A."/>
            <person name="Aqrawi P.A."/>
            <person name="Arias F.A."/>
            <person name="Attaway T.A."/>
            <person name="Awwad R.A."/>
            <person name="Babu C.B."/>
            <person name="Bandaranaike D.B."/>
            <person name="Battles P.B."/>
            <person name="Bell A.B."/>
            <person name="Beltran B.B."/>
            <person name="Berhane-Mersha D.B."/>
            <person name="Bess C.B."/>
            <person name="Bickham C.B."/>
            <person name="Bolden T.B."/>
            <person name="Carter K.C."/>
            <person name="Chau D.C."/>
            <person name="Chavez A.C."/>
            <person name="Clerc-Blankenburg K.C."/>
            <person name="Coyle M.C."/>
            <person name="Dao M.D."/>
            <person name="Davila M.L.D."/>
            <person name="Davy-Carroll L.D."/>
            <person name="Denson S.D."/>
            <person name="Dinh H.D."/>
            <person name="Fernandez S.F."/>
            <person name="Fernando P.F."/>
            <person name="Forbes L.F."/>
            <person name="Francis C.F."/>
            <person name="Francisco L.F."/>
            <person name="Fu Q.F."/>
            <person name="Garcia-Iii R.G."/>
            <person name="Garrett T.G."/>
            <person name="Gross S.G."/>
            <person name="Gubbala S.G."/>
            <person name="Hirani K.H."/>
            <person name="Hogues M.H."/>
            <person name="Hollins B.H."/>
            <person name="Jackson L.J."/>
            <person name="Javaid M.J."/>
            <person name="Jhangiani S.J."/>
            <person name="Johnson A.J."/>
            <person name="Johnson B.J."/>
            <person name="Jones J.J."/>
            <person name="Joshi V.J."/>
            <person name="Kalu J.K."/>
            <person name="Khan N.K."/>
            <person name="Korchina V.K."/>
            <person name="Kovar C.K."/>
            <person name="Lago L.L."/>
            <person name="Lara F.L."/>
            <person name="Le T.-K.L."/>
            <person name="Lee S.L."/>
            <person name="Legall-Iii F.L."/>
            <person name="Lemon S.L."/>
            <person name="Liu J.L."/>
            <person name="Liu Y.-S.L."/>
            <person name="Liyanage D.L."/>
            <person name="Lopez J.L."/>
            <person name="Lorensuhewa L.L."/>
            <person name="Mata R.M."/>
            <person name="Mathew T.M."/>
            <person name="Mercado C.M."/>
            <person name="Mercado I.M."/>
            <person name="Morales K.M."/>
            <person name="Morgan M.M."/>
            <person name="Munidasa M.M."/>
            <person name="Ngo D.N."/>
            <person name="Nguyen L.N."/>
            <person name="Nguyen T.N."/>
            <person name="Nguyen N.N."/>
            <person name="Obregon M.O."/>
            <person name="Okwuonu G.O."/>
            <person name="Ongeri F.O."/>
            <person name="Onwere C.O."/>
            <person name="Osifeso I.O."/>
            <person name="Parra A.P."/>
            <person name="Patil S.P."/>
            <person name="Perez A.P."/>
            <person name="Perez Y.P."/>
            <person name="Pham C.P."/>
            <person name="Pu L.-L.P."/>
            <person name="Puazo M.P."/>
            <person name="Quiroz J.Q."/>
            <person name="Rouhana J.R."/>
            <person name="Ruiz M.R."/>
            <person name="Ruiz S.-J.R."/>
            <person name="Saada N.S."/>
            <person name="Santibanez J.S."/>
            <person name="Scheel M.S."/>
            <person name="Schneider B.S."/>
            <person name="Simmons D.S."/>
            <person name="Sisson I.S."/>
            <person name="Tang L.-Y.T."/>
            <person name="Thornton R.T."/>
            <person name="Tisius J.T."/>
            <person name="Toledanes G.T."/>
            <person name="Trejos Z.T."/>
            <person name="Usmani K.U."/>
            <person name="Varghese R.V."/>
            <person name="Vattathil S.V."/>
            <person name="Vee V.V."/>
            <person name="Walker D.W."/>
            <person name="Weissenberger G.W."/>
            <person name="White C.W."/>
            <person name="Williams A.W."/>
            <person name="Woodworth J.W."/>
            <person name="Wright R.W."/>
            <person name="Zhu Y.Z."/>
            <person name="Han Y.H."/>
            <person name="Newsham I.N."/>
            <person name="Nazareth L.N."/>
            <person name="Worley K.W."/>
            <person name="Muzny D.M."/>
            <person name="Rogers J.R."/>
            <person name="Gibbs R.G."/>
        </authorList>
    </citation>
    <scope>NUCLEOTIDE SEQUENCE [LARGE SCALE GENOMIC DNA]</scope>
</reference>
<dbReference type="PANTHER" id="PTHR46254:SF6">
    <property type="entry name" value="HIGH MOBILITY GROUP AT-HOOK 2"/>
    <property type="match status" value="1"/>
</dbReference>
<evidence type="ECO:0000313" key="1">
    <source>
        <dbReference type="Ensembl" id="ENSPANP00000054461.1"/>
    </source>
</evidence>
<dbReference type="OMA" id="NRFFMEY"/>
<sequence>MAHKPQREGPSGKKKQGSFFLKVKGSKCQHFLFFFFFFFEAESCSVTQAGVQWRDLGSLQPLPPGFKRFSCLSLLSSWDYRHLSPHLANFCIFSRDRVSPCCPGWSRTPELRQSVHLGLPKC</sequence>
<accession>A0A8I5N5F7</accession>
<dbReference type="PANTHER" id="PTHR46254">
    <property type="entry name" value="PROTEIN GVQW1-RELATED"/>
    <property type="match status" value="1"/>
</dbReference>
<organism evidence="1 2">
    <name type="scientific">Papio anubis</name>
    <name type="common">Olive baboon</name>
    <dbReference type="NCBI Taxonomy" id="9555"/>
    <lineage>
        <taxon>Eukaryota</taxon>
        <taxon>Metazoa</taxon>
        <taxon>Chordata</taxon>
        <taxon>Craniata</taxon>
        <taxon>Vertebrata</taxon>
        <taxon>Euteleostomi</taxon>
        <taxon>Mammalia</taxon>
        <taxon>Eutheria</taxon>
        <taxon>Euarchontoglires</taxon>
        <taxon>Primates</taxon>
        <taxon>Haplorrhini</taxon>
        <taxon>Catarrhini</taxon>
        <taxon>Cercopithecidae</taxon>
        <taxon>Cercopithecinae</taxon>
        <taxon>Papio</taxon>
    </lineage>
</organism>
<dbReference type="Proteomes" id="UP000028761">
    <property type="component" value="Chromosome 14"/>
</dbReference>
<evidence type="ECO:0000313" key="2">
    <source>
        <dbReference type="Proteomes" id="UP000028761"/>
    </source>
</evidence>
<proteinExistence type="predicted"/>
<keyword evidence="2" id="KW-1185">Reference proteome</keyword>
<dbReference type="Ensembl" id="ENSPANT00000063691.1">
    <property type="protein sequence ID" value="ENSPANP00000054461.1"/>
    <property type="gene ID" value="ENSPANG00000046709.1"/>
</dbReference>